<dbReference type="AlphaFoldDB" id="A0A2T6G167"/>
<dbReference type="InterPro" id="IPR003737">
    <property type="entry name" value="GlcNAc_PI_deacetylase-related"/>
</dbReference>
<evidence type="ECO:0000313" key="1">
    <source>
        <dbReference type="EMBL" id="PUA37875.1"/>
    </source>
</evidence>
<dbReference type="PANTHER" id="PTHR12993:SF29">
    <property type="entry name" value="BLR3841 PROTEIN"/>
    <property type="match status" value="1"/>
</dbReference>
<dbReference type="RefSeq" id="WP_108532568.1">
    <property type="nucleotide sequence ID" value="NZ_PYHP01000047.1"/>
</dbReference>
<name>A0A2T6G167_9BACL</name>
<evidence type="ECO:0008006" key="3">
    <source>
        <dbReference type="Google" id="ProtNLM"/>
    </source>
</evidence>
<accession>A0A2T6G167</accession>
<dbReference type="Gene3D" id="3.40.50.10320">
    <property type="entry name" value="LmbE-like"/>
    <property type="match status" value="1"/>
</dbReference>
<evidence type="ECO:0000313" key="2">
    <source>
        <dbReference type="Proteomes" id="UP000244184"/>
    </source>
</evidence>
<gene>
    <name evidence="1" type="ORF">C8Z91_18105</name>
</gene>
<organism evidence="1 2">
    <name type="scientific">Paenibacillus elgii</name>
    <dbReference type="NCBI Taxonomy" id="189691"/>
    <lineage>
        <taxon>Bacteria</taxon>
        <taxon>Bacillati</taxon>
        <taxon>Bacillota</taxon>
        <taxon>Bacilli</taxon>
        <taxon>Bacillales</taxon>
        <taxon>Paenibacillaceae</taxon>
        <taxon>Paenibacillus</taxon>
    </lineage>
</organism>
<sequence length="263" mass="30221">MTPIPFKDLRGPILIVAPHPDDDVLSSGGVIQKAIRTGKPVHIVYLTNGDANTGSIRNFLHAPSIPAPFRRLGRIRHLEALKAEAFLGVSSKRLYFFGFPDAHSLPIAKSTNENQVFRSPFTLWDRARYSFSFNRNAPYTRKTAISLFTEILKKVKPKTIIVNRADDTNPDHRAARIFLMDALRRTRMKPLILSYLIHFPKWPSFKGPFVPPVRLNTRNVRALSLSALEQRKNLQAFRLHRSQFHAHDRISRLIRQKEIFWLG</sequence>
<dbReference type="EMBL" id="PYHP01000047">
    <property type="protein sequence ID" value="PUA37875.1"/>
    <property type="molecule type" value="Genomic_DNA"/>
</dbReference>
<dbReference type="Proteomes" id="UP000244184">
    <property type="component" value="Unassembled WGS sequence"/>
</dbReference>
<comment type="caution">
    <text evidence="1">The sequence shown here is derived from an EMBL/GenBank/DDBJ whole genome shotgun (WGS) entry which is preliminary data.</text>
</comment>
<proteinExistence type="predicted"/>
<dbReference type="Pfam" id="PF02585">
    <property type="entry name" value="PIG-L"/>
    <property type="match status" value="1"/>
</dbReference>
<dbReference type="InterPro" id="IPR024078">
    <property type="entry name" value="LmbE-like_dom_sf"/>
</dbReference>
<dbReference type="PANTHER" id="PTHR12993">
    <property type="entry name" value="N-ACETYLGLUCOSAMINYL-PHOSPHATIDYLINOSITOL DE-N-ACETYLASE-RELATED"/>
    <property type="match status" value="1"/>
</dbReference>
<reference evidence="1 2" key="1">
    <citation type="submission" date="2018-03" db="EMBL/GenBank/DDBJ databases">
        <title>Genome sequence of Paenibacillus elgii strain AC13 an antimicrobial compound producing bacteria.</title>
        <authorList>
            <person name="Kurokawa A.S."/>
            <person name="Araujo J.F."/>
            <person name="Costa R.A."/>
            <person name="Ortega D.B."/>
            <person name="Pires A.S."/>
            <person name="Pappas G.J.Jr."/>
            <person name="Franco O.L."/>
            <person name="Barreto C."/>
            <person name="Magalhaes B.S."/>
            <person name="Kruger R.H."/>
        </authorList>
    </citation>
    <scope>NUCLEOTIDE SEQUENCE [LARGE SCALE GENOMIC DNA]</scope>
    <source>
        <strain evidence="1 2">AC13</strain>
    </source>
</reference>
<dbReference type="GO" id="GO:0016811">
    <property type="term" value="F:hydrolase activity, acting on carbon-nitrogen (but not peptide) bonds, in linear amides"/>
    <property type="evidence" value="ECO:0007669"/>
    <property type="project" value="TreeGrafter"/>
</dbReference>
<protein>
    <recommendedName>
        <fullName evidence="3">PIG-L family deacetylase</fullName>
    </recommendedName>
</protein>
<dbReference type="SUPFAM" id="SSF102588">
    <property type="entry name" value="LmbE-like"/>
    <property type="match status" value="1"/>
</dbReference>